<feature type="domain" description="FAD dependent oxidoreductase" evidence="6">
    <location>
        <begin position="16"/>
        <end position="231"/>
    </location>
</feature>
<evidence type="ECO:0000313" key="8">
    <source>
        <dbReference type="EMBL" id="AKM08914.1"/>
    </source>
</evidence>
<keyword evidence="9" id="KW-1185">Reference proteome</keyword>
<sequence>MLVDLAKDRPDGLAGDVCIIGAGCAGITLARSLLRAGRSVVLLESGGIDFEADAAALNQGENVGEPYYELEHARLRFFGGTTAIWGGRCAELDPIDFEKRSWVPHSGWPIGKSDLDPYYRRARETLDLPADAAKAETLVADGVPLPPVDPDKLTMPLWQFDERFSRFTFKSCRDLIDHPACQVVLHATVREIVAHADGKTVTGLAVRGPDGREVTAKAKTYIVAAGGIETPRIMLASQSVMPNGIGNAHDQVGRYFMEHPHARGGRIVGDRAWDLLQAFGRKHEIDGRRVAALLTPSEAEQERQGLLNTSLTIAGRRPADGSESFGIMAYQKLKHDMAPTQFGRTLWMRTKQATHFILKYSEPLRPWLLHRMGVLDIALVVRAEQAPNPDSRVLLDSETDALGMPRARLDWQMTELDVTSVAGLVSTIGEEFARTGYGKVEPADWLNHPENGWKTDSLISSHPIGGFHHMGTTRMGGDPKTSVTDSYCRVHGIDNLYVAGSSVFPTSGWANPTLSIIALSLRLADHIAAKG</sequence>
<comment type="cofactor">
    <cofactor evidence="1">
        <name>FAD</name>
        <dbReference type="ChEBI" id="CHEBI:57692"/>
    </cofactor>
</comment>
<dbReference type="SUPFAM" id="SSF51905">
    <property type="entry name" value="FAD/NAD(P)-binding domain"/>
    <property type="match status" value="1"/>
</dbReference>
<organism evidence="8 9">
    <name type="scientific">Croceicoccus naphthovorans</name>
    <dbReference type="NCBI Taxonomy" id="1348774"/>
    <lineage>
        <taxon>Bacteria</taxon>
        <taxon>Pseudomonadati</taxon>
        <taxon>Pseudomonadota</taxon>
        <taxon>Alphaproteobacteria</taxon>
        <taxon>Sphingomonadales</taxon>
        <taxon>Erythrobacteraceae</taxon>
        <taxon>Croceicoccus</taxon>
    </lineage>
</organism>
<dbReference type="EMBL" id="CP011770">
    <property type="protein sequence ID" value="AKM08914.1"/>
    <property type="molecule type" value="Genomic_DNA"/>
</dbReference>
<proteinExistence type="inferred from homology"/>
<keyword evidence="4" id="KW-0274">FAD</keyword>
<evidence type="ECO:0000256" key="2">
    <source>
        <dbReference type="ARBA" id="ARBA00010790"/>
    </source>
</evidence>
<reference evidence="8 9" key="1">
    <citation type="submission" date="2015-06" db="EMBL/GenBank/DDBJ databases">
        <authorList>
            <person name="Zeng Y."/>
            <person name="Huang Y."/>
        </authorList>
    </citation>
    <scope>NUCLEOTIDE SEQUENCE [LARGE SCALE GENOMIC DNA]</scope>
    <source>
        <strain evidence="8 9">PQ-2</strain>
    </source>
</reference>
<dbReference type="PANTHER" id="PTHR42784:SF1">
    <property type="entry name" value="PYRANOSE 2-OXIDASE"/>
    <property type="match status" value="1"/>
</dbReference>
<dbReference type="AlphaFoldDB" id="A0A0G3XE86"/>
<evidence type="ECO:0000256" key="3">
    <source>
        <dbReference type="ARBA" id="ARBA00022630"/>
    </source>
</evidence>
<dbReference type="KEGG" id="cna:AB433_01265"/>
<dbReference type="InterPro" id="IPR006076">
    <property type="entry name" value="FAD-dep_OxRdtase"/>
</dbReference>
<evidence type="ECO:0000256" key="4">
    <source>
        <dbReference type="ARBA" id="ARBA00022827"/>
    </source>
</evidence>
<dbReference type="RefSeq" id="WP_047819610.1">
    <property type="nucleotide sequence ID" value="NZ_CP011770.1"/>
</dbReference>
<feature type="domain" description="Glucose-methanol-choline oxidoreductase C-terminal" evidence="7">
    <location>
        <begin position="387"/>
        <end position="519"/>
    </location>
</feature>
<keyword evidence="5" id="KW-0560">Oxidoreductase</keyword>
<keyword evidence="3" id="KW-0285">Flavoprotein</keyword>
<dbReference type="InterPro" id="IPR007867">
    <property type="entry name" value="GMC_OxRtase_C"/>
</dbReference>
<evidence type="ECO:0000259" key="6">
    <source>
        <dbReference type="Pfam" id="PF01266"/>
    </source>
</evidence>
<gene>
    <name evidence="8" type="ORF">AB433_01265</name>
</gene>
<name>A0A0G3XE86_9SPHN</name>
<dbReference type="STRING" id="1348774.AB433_01265"/>
<evidence type="ECO:0000256" key="5">
    <source>
        <dbReference type="ARBA" id="ARBA00023002"/>
    </source>
</evidence>
<dbReference type="Pfam" id="PF01266">
    <property type="entry name" value="DAO"/>
    <property type="match status" value="1"/>
</dbReference>
<dbReference type="Proteomes" id="UP000035287">
    <property type="component" value="Chromosome"/>
</dbReference>
<dbReference type="GO" id="GO:0016614">
    <property type="term" value="F:oxidoreductase activity, acting on CH-OH group of donors"/>
    <property type="evidence" value="ECO:0007669"/>
    <property type="project" value="InterPro"/>
</dbReference>
<evidence type="ECO:0000313" key="9">
    <source>
        <dbReference type="Proteomes" id="UP000035287"/>
    </source>
</evidence>
<dbReference type="Gene3D" id="3.50.50.60">
    <property type="entry name" value="FAD/NAD(P)-binding domain"/>
    <property type="match status" value="2"/>
</dbReference>
<comment type="similarity">
    <text evidence="2">Belongs to the GMC oxidoreductase family.</text>
</comment>
<dbReference type="PATRIC" id="fig|1348774.3.peg.270"/>
<dbReference type="InterPro" id="IPR051473">
    <property type="entry name" value="P2Ox-like"/>
</dbReference>
<dbReference type="Pfam" id="PF05199">
    <property type="entry name" value="GMC_oxred_C"/>
    <property type="match status" value="1"/>
</dbReference>
<protein>
    <submittedName>
        <fullName evidence="8">Oxidoreductase</fullName>
    </submittedName>
</protein>
<dbReference type="InterPro" id="IPR036188">
    <property type="entry name" value="FAD/NAD-bd_sf"/>
</dbReference>
<accession>A0A0G3XE86</accession>
<evidence type="ECO:0000259" key="7">
    <source>
        <dbReference type="Pfam" id="PF05199"/>
    </source>
</evidence>
<evidence type="ECO:0000256" key="1">
    <source>
        <dbReference type="ARBA" id="ARBA00001974"/>
    </source>
</evidence>
<dbReference type="PANTHER" id="PTHR42784">
    <property type="entry name" value="PYRANOSE 2-OXIDASE"/>
    <property type="match status" value="1"/>
</dbReference>